<proteinExistence type="predicted"/>
<dbReference type="GO" id="GO:0005634">
    <property type="term" value="C:nucleus"/>
    <property type="evidence" value="ECO:0007669"/>
    <property type="project" value="UniProtKB-SubCell"/>
</dbReference>
<dbReference type="OMA" id="RIVIFEP"/>
<dbReference type="FunFam" id="3.40.50.10810:FF:000019">
    <property type="entry name" value="DNA excision repair protein ERCC-6-like 2 isoform X1"/>
    <property type="match status" value="1"/>
</dbReference>
<feature type="domain" description="Helicase ATP-binding" evidence="5">
    <location>
        <begin position="154"/>
        <end position="325"/>
    </location>
</feature>
<dbReference type="GO" id="GO:0016787">
    <property type="term" value="F:hydrolase activity"/>
    <property type="evidence" value="ECO:0007669"/>
    <property type="project" value="UniProtKB-KW"/>
</dbReference>
<dbReference type="SMART" id="SM00487">
    <property type="entry name" value="DEXDc"/>
    <property type="match status" value="1"/>
</dbReference>
<dbReference type="GO" id="GO:0005524">
    <property type="term" value="F:ATP binding"/>
    <property type="evidence" value="ECO:0007669"/>
    <property type="project" value="InterPro"/>
</dbReference>
<evidence type="ECO:0000313" key="7">
    <source>
        <dbReference type="EMBL" id="GAQ81039.1"/>
    </source>
</evidence>
<organism evidence="7 8">
    <name type="scientific">Klebsormidium nitens</name>
    <name type="common">Green alga</name>
    <name type="synonym">Ulothrix nitens</name>
    <dbReference type="NCBI Taxonomy" id="105231"/>
    <lineage>
        <taxon>Eukaryota</taxon>
        <taxon>Viridiplantae</taxon>
        <taxon>Streptophyta</taxon>
        <taxon>Klebsormidiophyceae</taxon>
        <taxon>Klebsormidiales</taxon>
        <taxon>Klebsormidiaceae</taxon>
        <taxon>Klebsormidium</taxon>
    </lineage>
</organism>
<evidence type="ECO:0000259" key="6">
    <source>
        <dbReference type="PROSITE" id="PS51194"/>
    </source>
</evidence>
<dbReference type="PANTHER" id="PTHR45629">
    <property type="entry name" value="SNF2/RAD54 FAMILY MEMBER"/>
    <property type="match status" value="1"/>
</dbReference>
<dbReference type="Gene3D" id="3.40.50.10810">
    <property type="entry name" value="Tandem AAA-ATPase domain"/>
    <property type="match status" value="1"/>
</dbReference>
<keyword evidence="2" id="KW-0378">Hydrolase</keyword>
<sequence>MAPYKTSYRARLNLSQGVNAVSVSHGSQEQDEELSKGFASRGSSITQSVHNDKSRSRNVVVNGGQIKASGGTRPLSGSVRKKSPKPEPDHGASETIPTLRGEAPVEGAETAEDLVLWPPPGETLPAGAAPEAKVPAYINSRLLPHQREGVRFLYMLYRENRGGIEGDDMGLGKTIMTIAFLAAILKKEGRPDYLKPPTKVERPVLIVTPTSVLSNWERELDDWGPFRVGTFGGKSKESVLSRAQRGELEICLASIAMLAQNIDDLREVDWDCVFVDEAHVLKNDSTQFYKAMSRIRTRRRFGLTGTVLQNKYKELWCIFHWAAENSLGSKKSFQEYYEHPLKLGQRIHAPLPLIQLARERQAELLRALRPHFLRRTKDETIAHAMHGKADNVIFCRMSPLQRSVYRRVLESPDFQLLVRLNEPCDCGSGEVRGNCCHTAAEDGILYHYLHGIGNPNPHKCPYCMTLPCLQILLKISNHLELMKPDPRDPPEKQEKDRAFAAMALGEDAHLIGGTEAESSFMGLSDTQHCGKMRALESLLEDWKAQGDKVLLFSHSVRMLNILERLVIRRGYSHLRLDGQTPQSIRQGLCDDFNQSQSRFVFLISTRAGGQGLNLVSANRVVIFDPSWNPSFDLQAQDRSFRYGQTRHVTVYRLMTAGSIEEIVYNRQIYKQQQFHTAMHGPGEKRLFEGVQDRKDMQGELFGISNLFQDLADKVFTSDVLEREERITQITEDLVAQAVARRASPNPSQTLPDGERDEHGLDELARLFQAEVAGDTGRGPGSEMPLPRSAPNTAHVPAGLRDAGVVYAHRNEMVVGTGARTGERAGASWAWNDAARLHGAPQVEVRDSGARRRLAEAGRRGDDQRGRARGRRTEDEEEIGGEEAGLEGEAEEATAGPSGVPSSRPPRRRPYQFVDANEEEVVGRRNRVVEAPNRGLNEDDLATLRVESGGEDSGPSEEAETNERPPKRARYGRPVGPGVDGAAGGLNQDDMATLRVTGDETSEPGGELSEPGDDDPTLRLSDGPRDTTDDVATLRMDGPGLSNLQEVYDTQKEANSEVRQTQSVGAAALVPASPVPPASILKRVVEPKEKREAATDREESQKQPDAKKKRKIELLLKEMARMRGETPQETHKWLTSKAVDGREKVALQKAAEQKLKQENRL</sequence>
<dbReference type="InterPro" id="IPR000330">
    <property type="entry name" value="SNF2_N"/>
</dbReference>
<feature type="compositionally biased region" description="Basic and acidic residues" evidence="4">
    <location>
        <begin position="1082"/>
        <end position="1109"/>
    </location>
</feature>
<dbReference type="PROSITE" id="PS51194">
    <property type="entry name" value="HELICASE_CTER"/>
    <property type="match status" value="1"/>
</dbReference>
<keyword evidence="8" id="KW-1185">Reference proteome</keyword>
<dbReference type="InterPro" id="IPR027417">
    <property type="entry name" value="P-loop_NTPase"/>
</dbReference>
<feature type="region of interest" description="Disordered" evidence="4">
    <location>
        <begin position="23"/>
        <end position="102"/>
    </location>
</feature>
<dbReference type="Pfam" id="PF00271">
    <property type="entry name" value="Helicase_C"/>
    <property type="match status" value="1"/>
</dbReference>
<dbReference type="OrthoDB" id="413460at2759"/>
<dbReference type="AlphaFoldDB" id="A0A1Y1HV24"/>
<dbReference type="CDD" id="cd18793">
    <property type="entry name" value="SF2_C_SNF"/>
    <property type="match status" value="1"/>
</dbReference>
<dbReference type="InterPro" id="IPR014001">
    <property type="entry name" value="Helicase_ATP-bd"/>
</dbReference>
<dbReference type="PROSITE" id="PS51192">
    <property type="entry name" value="HELICASE_ATP_BIND_1"/>
    <property type="match status" value="1"/>
</dbReference>
<comment type="subcellular location">
    <subcellularLocation>
        <location evidence="1">Nucleus</location>
    </subcellularLocation>
</comment>
<dbReference type="SMART" id="SM00490">
    <property type="entry name" value="HELICc"/>
    <property type="match status" value="1"/>
</dbReference>
<dbReference type="PANTHER" id="PTHR45629:SF7">
    <property type="entry name" value="DNA EXCISION REPAIR PROTEIN ERCC-6-RELATED"/>
    <property type="match status" value="1"/>
</dbReference>
<dbReference type="InterPro" id="IPR049730">
    <property type="entry name" value="SNF2/RAD54-like_C"/>
</dbReference>
<dbReference type="SUPFAM" id="SSF52540">
    <property type="entry name" value="P-loop containing nucleoside triphosphate hydrolases"/>
    <property type="match status" value="2"/>
</dbReference>
<name>A0A1Y1HV24_KLENI</name>
<dbReference type="Gene3D" id="3.40.50.300">
    <property type="entry name" value="P-loop containing nucleotide triphosphate hydrolases"/>
    <property type="match status" value="1"/>
</dbReference>
<evidence type="ECO:0000313" key="8">
    <source>
        <dbReference type="Proteomes" id="UP000054558"/>
    </source>
</evidence>
<feature type="region of interest" description="Disordered" evidence="4">
    <location>
        <begin position="1079"/>
        <end position="1109"/>
    </location>
</feature>
<evidence type="ECO:0000259" key="5">
    <source>
        <dbReference type="PROSITE" id="PS51192"/>
    </source>
</evidence>
<dbReference type="InterPro" id="IPR050496">
    <property type="entry name" value="SNF2_RAD54_helicase_repair"/>
</dbReference>
<evidence type="ECO:0000256" key="4">
    <source>
        <dbReference type="SAM" id="MobiDB-lite"/>
    </source>
</evidence>
<accession>A0A1Y1HV24</accession>
<gene>
    <name evidence="7" type="ORF">KFL_000690180</name>
</gene>
<reference evidence="7 8" key="1">
    <citation type="journal article" date="2014" name="Nat. Commun.">
        <title>Klebsormidium flaccidum genome reveals primary factors for plant terrestrial adaptation.</title>
        <authorList>
            <person name="Hori K."/>
            <person name="Maruyama F."/>
            <person name="Fujisawa T."/>
            <person name="Togashi T."/>
            <person name="Yamamoto N."/>
            <person name="Seo M."/>
            <person name="Sato S."/>
            <person name="Yamada T."/>
            <person name="Mori H."/>
            <person name="Tajima N."/>
            <person name="Moriyama T."/>
            <person name="Ikeuchi M."/>
            <person name="Watanabe M."/>
            <person name="Wada H."/>
            <person name="Kobayashi K."/>
            <person name="Saito M."/>
            <person name="Masuda T."/>
            <person name="Sasaki-Sekimoto Y."/>
            <person name="Mashiguchi K."/>
            <person name="Awai K."/>
            <person name="Shimojima M."/>
            <person name="Masuda S."/>
            <person name="Iwai M."/>
            <person name="Nobusawa T."/>
            <person name="Narise T."/>
            <person name="Kondo S."/>
            <person name="Saito H."/>
            <person name="Sato R."/>
            <person name="Murakawa M."/>
            <person name="Ihara Y."/>
            <person name="Oshima-Yamada Y."/>
            <person name="Ohtaka K."/>
            <person name="Satoh M."/>
            <person name="Sonobe K."/>
            <person name="Ishii M."/>
            <person name="Ohtani R."/>
            <person name="Kanamori-Sato M."/>
            <person name="Honoki R."/>
            <person name="Miyazaki D."/>
            <person name="Mochizuki H."/>
            <person name="Umetsu J."/>
            <person name="Higashi K."/>
            <person name="Shibata D."/>
            <person name="Kamiya Y."/>
            <person name="Sato N."/>
            <person name="Nakamura Y."/>
            <person name="Tabata S."/>
            <person name="Ida S."/>
            <person name="Kurokawa K."/>
            <person name="Ohta H."/>
        </authorList>
    </citation>
    <scope>NUCLEOTIDE SEQUENCE [LARGE SCALE GENOMIC DNA]</scope>
    <source>
        <strain evidence="7 8">NIES-2285</strain>
    </source>
</reference>
<protein>
    <submittedName>
        <fullName evidence="7">Putative SNF2 family N-terminal domain containing protein</fullName>
    </submittedName>
</protein>
<dbReference type="GO" id="GO:0036297">
    <property type="term" value="P:interstrand cross-link repair"/>
    <property type="evidence" value="ECO:0000318"/>
    <property type="project" value="GO_Central"/>
</dbReference>
<evidence type="ECO:0000256" key="3">
    <source>
        <dbReference type="ARBA" id="ARBA00023242"/>
    </source>
</evidence>
<feature type="compositionally biased region" description="Basic and acidic residues" evidence="4">
    <location>
        <begin position="843"/>
        <end position="873"/>
    </location>
</feature>
<feature type="domain" description="Helicase C-terminal" evidence="6">
    <location>
        <begin position="534"/>
        <end position="694"/>
    </location>
</feature>
<dbReference type="InterPro" id="IPR001650">
    <property type="entry name" value="Helicase_C-like"/>
</dbReference>
<dbReference type="Pfam" id="PF00176">
    <property type="entry name" value="SNF2-rel_dom"/>
    <property type="match status" value="1"/>
</dbReference>
<dbReference type="Proteomes" id="UP000054558">
    <property type="component" value="Unassembled WGS sequence"/>
</dbReference>
<dbReference type="InterPro" id="IPR038718">
    <property type="entry name" value="SNF2-like_sf"/>
</dbReference>
<feature type="compositionally biased region" description="Acidic residues" evidence="4">
    <location>
        <begin position="874"/>
        <end position="891"/>
    </location>
</feature>
<feature type="region of interest" description="Disordered" evidence="4">
    <location>
        <begin position="841"/>
        <end position="1041"/>
    </location>
</feature>
<evidence type="ECO:0000256" key="2">
    <source>
        <dbReference type="ARBA" id="ARBA00022801"/>
    </source>
</evidence>
<feature type="region of interest" description="Disordered" evidence="4">
    <location>
        <begin position="773"/>
        <end position="795"/>
    </location>
</feature>
<evidence type="ECO:0000256" key="1">
    <source>
        <dbReference type="ARBA" id="ARBA00004123"/>
    </source>
</evidence>
<keyword evidence="3" id="KW-0539">Nucleus</keyword>
<dbReference type="STRING" id="105231.A0A1Y1HV24"/>
<dbReference type="EMBL" id="DF237018">
    <property type="protein sequence ID" value="GAQ81039.1"/>
    <property type="molecule type" value="Genomic_DNA"/>
</dbReference>